<dbReference type="SUPFAM" id="SSF54403">
    <property type="entry name" value="Cystatin/monellin"/>
    <property type="match status" value="1"/>
</dbReference>
<dbReference type="SMART" id="SM00043">
    <property type="entry name" value="CY"/>
    <property type="match status" value="1"/>
</dbReference>
<keyword evidence="4" id="KW-0646">Protease inhibitor</keyword>
<dbReference type="FunFam" id="3.10.450.10:FF:000001">
    <property type="entry name" value="Cystatin-A"/>
    <property type="match status" value="1"/>
</dbReference>
<evidence type="ECO:0000256" key="4">
    <source>
        <dbReference type="ARBA" id="ARBA00022690"/>
    </source>
</evidence>
<dbReference type="GO" id="GO:0004869">
    <property type="term" value="F:cysteine-type endopeptidase inhibitor activity"/>
    <property type="evidence" value="ECO:0007669"/>
    <property type="project" value="UniProtKB-KW"/>
</dbReference>
<dbReference type="PRINTS" id="PR00295">
    <property type="entry name" value="STEFINA"/>
</dbReference>
<dbReference type="InterPro" id="IPR046350">
    <property type="entry name" value="Cystatin_sf"/>
</dbReference>
<organism evidence="7 8">
    <name type="scientific">Chiloscyllium punctatum</name>
    <name type="common">Brownbanded bambooshark</name>
    <name type="synonym">Hemiscyllium punctatum</name>
    <dbReference type="NCBI Taxonomy" id="137246"/>
    <lineage>
        <taxon>Eukaryota</taxon>
        <taxon>Metazoa</taxon>
        <taxon>Chordata</taxon>
        <taxon>Craniata</taxon>
        <taxon>Vertebrata</taxon>
        <taxon>Chondrichthyes</taxon>
        <taxon>Elasmobranchii</taxon>
        <taxon>Galeomorphii</taxon>
        <taxon>Galeoidea</taxon>
        <taxon>Orectolobiformes</taxon>
        <taxon>Hemiscylliidae</taxon>
        <taxon>Chiloscyllium</taxon>
    </lineage>
</organism>
<comment type="subcellular location">
    <subcellularLocation>
        <location evidence="1">Cytoplasm</location>
    </subcellularLocation>
</comment>
<dbReference type="PANTHER" id="PTHR11414:SF21">
    <property type="entry name" value="CYSTATIN 14A, TANDEM DUPLICATE 1-RELATED"/>
    <property type="match status" value="1"/>
</dbReference>
<accession>A0A401SSB7</accession>
<evidence type="ECO:0000256" key="2">
    <source>
        <dbReference type="ARBA" id="ARBA00009403"/>
    </source>
</evidence>
<dbReference type="Pfam" id="PF00031">
    <property type="entry name" value="Cystatin"/>
    <property type="match status" value="1"/>
</dbReference>
<proteinExistence type="inferred from homology"/>
<comment type="similarity">
    <text evidence="2">Belongs to the cystatin family.</text>
</comment>
<dbReference type="EMBL" id="BEZZ01000499">
    <property type="protein sequence ID" value="GCC33266.1"/>
    <property type="molecule type" value="Genomic_DNA"/>
</dbReference>
<gene>
    <name evidence="7" type="ORF">chiPu_0011735</name>
</gene>
<feature type="domain" description="Cystatin" evidence="6">
    <location>
        <begin position="4"/>
        <end position="101"/>
    </location>
</feature>
<keyword evidence="3" id="KW-0963">Cytoplasm</keyword>
<evidence type="ECO:0000259" key="6">
    <source>
        <dbReference type="SMART" id="SM00043"/>
    </source>
</evidence>
<sequence>MSRQLCGGTSSEKTVTPEVQQIAYSMKSEIEKKANRTYDVFVVKSYKTQIVAGINYFMKIHVGDDDYIHVKIYEDLPCRNSKKEVSDIKTNKLHTDDLVYF</sequence>
<dbReference type="PANTHER" id="PTHR11414">
    <property type="entry name" value="CYSTATIN FAMILY MEMBER"/>
    <property type="match status" value="1"/>
</dbReference>
<dbReference type="PROSITE" id="PS00287">
    <property type="entry name" value="CYSTATIN"/>
    <property type="match status" value="1"/>
</dbReference>
<reference evidence="7 8" key="1">
    <citation type="journal article" date="2018" name="Nat. Ecol. Evol.">
        <title>Shark genomes provide insights into elasmobranch evolution and the origin of vertebrates.</title>
        <authorList>
            <person name="Hara Y"/>
            <person name="Yamaguchi K"/>
            <person name="Onimaru K"/>
            <person name="Kadota M"/>
            <person name="Koyanagi M"/>
            <person name="Keeley SD"/>
            <person name="Tatsumi K"/>
            <person name="Tanaka K"/>
            <person name="Motone F"/>
            <person name="Kageyama Y"/>
            <person name="Nozu R"/>
            <person name="Adachi N"/>
            <person name="Nishimura O"/>
            <person name="Nakagawa R"/>
            <person name="Tanegashima C"/>
            <person name="Kiyatake I"/>
            <person name="Matsumoto R"/>
            <person name="Murakumo K"/>
            <person name="Nishida K"/>
            <person name="Terakita A"/>
            <person name="Kuratani S"/>
            <person name="Sato K"/>
            <person name="Hyodo S Kuraku.S."/>
        </authorList>
    </citation>
    <scope>NUCLEOTIDE SEQUENCE [LARGE SCALE GENOMIC DNA]</scope>
</reference>
<dbReference type="Gene3D" id="3.10.450.10">
    <property type="match status" value="1"/>
</dbReference>
<evidence type="ECO:0000256" key="1">
    <source>
        <dbReference type="ARBA" id="ARBA00004496"/>
    </source>
</evidence>
<protein>
    <recommendedName>
        <fullName evidence="6">Cystatin domain-containing protein</fullName>
    </recommendedName>
</protein>
<dbReference type="InterPro" id="IPR018073">
    <property type="entry name" value="Prot_inh_cystat_CS"/>
</dbReference>
<dbReference type="CDD" id="cd00042">
    <property type="entry name" value="CY"/>
    <property type="match status" value="1"/>
</dbReference>
<comment type="caution">
    <text evidence="7">The sequence shown here is derived from an EMBL/GenBank/DDBJ whole genome shotgun (WGS) entry which is preliminary data.</text>
</comment>
<dbReference type="Proteomes" id="UP000287033">
    <property type="component" value="Unassembled WGS sequence"/>
</dbReference>
<dbReference type="OMA" id="LPHENQP"/>
<dbReference type="OrthoDB" id="2429551at2759"/>
<dbReference type="InterPro" id="IPR000010">
    <property type="entry name" value="Cystatin_dom"/>
</dbReference>
<evidence type="ECO:0000256" key="3">
    <source>
        <dbReference type="ARBA" id="ARBA00022490"/>
    </source>
</evidence>
<evidence type="ECO:0000256" key="5">
    <source>
        <dbReference type="ARBA" id="ARBA00022704"/>
    </source>
</evidence>
<dbReference type="AlphaFoldDB" id="A0A401SSB7"/>
<keyword evidence="8" id="KW-1185">Reference proteome</keyword>
<evidence type="ECO:0000313" key="7">
    <source>
        <dbReference type="EMBL" id="GCC33266.1"/>
    </source>
</evidence>
<dbReference type="GO" id="GO:0005829">
    <property type="term" value="C:cytosol"/>
    <property type="evidence" value="ECO:0007669"/>
    <property type="project" value="TreeGrafter"/>
</dbReference>
<evidence type="ECO:0000313" key="8">
    <source>
        <dbReference type="Proteomes" id="UP000287033"/>
    </source>
</evidence>
<name>A0A401SSB7_CHIPU</name>
<dbReference type="InterPro" id="IPR001713">
    <property type="entry name" value="Prot_inh_stefin"/>
</dbReference>
<dbReference type="STRING" id="137246.A0A401SSB7"/>
<keyword evidence="5" id="KW-0789">Thiol protease inhibitor</keyword>